<organism evidence="1 2">
    <name type="scientific">Symbiodinium natans</name>
    <dbReference type="NCBI Taxonomy" id="878477"/>
    <lineage>
        <taxon>Eukaryota</taxon>
        <taxon>Sar</taxon>
        <taxon>Alveolata</taxon>
        <taxon>Dinophyceae</taxon>
        <taxon>Suessiales</taxon>
        <taxon>Symbiodiniaceae</taxon>
        <taxon>Symbiodinium</taxon>
    </lineage>
</organism>
<gene>
    <name evidence="1" type="ORF">SNAT2548_LOCUS30650</name>
</gene>
<evidence type="ECO:0000313" key="1">
    <source>
        <dbReference type="EMBL" id="CAE7546208.1"/>
    </source>
</evidence>
<sequence>MSKSMVREWTATSRLDESGWIVVLRFGCIDDDCFKLDDVGCLSRFGMSWGFPERATSIMPRRRPRKALSRKIHIFYGAPLEWKSVPLHIRRLATEKLNEGGNLMAGSGL</sequence>
<accession>A0A812TY54</accession>
<dbReference type="EMBL" id="CAJNDS010002616">
    <property type="protein sequence ID" value="CAE7546208.1"/>
    <property type="molecule type" value="Genomic_DNA"/>
</dbReference>
<name>A0A812TY54_9DINO</name>
<proteinExistence type="predicted"/>
<dbReference type="AlphaFoldDB" id="A0A812TY54"/>
<comment type="caution">
    <text evidence="1">The sequence shown here is derived from an EMBL/GenBank/DDBJ whole genome shotgun (WGS) entry which is preliminary data.</text>
</comment>
<dbReference type="Proteomes" id="UP000604046">
    <property type="component" value="Unassembled WGS sequence"/>
</dbReference>
<reference evidence="1" key="1">
    <citation type="submission" date="2021-02" db="EMBL/GenBank/DDBJ databases">
        <authorList>
            <person name="Dougan E. K."/>
            <person name="Rhodes N."/>
            <person name="Thang M."/>
            <person name="Chan C."/>
        </authorList>
    </citation>
    <scope>NUCLEOTIDE SEQUENCE</scope>
</reference>
<protein>
    <submittedName>
        <fullName evidence="1">Uncharacterized protein</fullName>
    </submittedName>
</protein>
<keyword evidence="2" id="KW-1185">Reference proteome</keyword>
<evidence type="ECO:0000313" key="2">
    <source>
        <dbReference type="Proteomes" id="UP000604046"/>
    </source>
</evidence>